<accession>A0AAD1BZ28</accession>
<gene>
    <name evidence="2" type="ORF">KF707C_25930</name>
</gene>
<proteinExistence type="predicted"/>
<dbReference type="Pfam" id="PF18191">
    <property type="entry name" value="PnpCD_PnpD_N"/>
    <property type="match status" value="1"/>
</dbReference>
<dbReference type="InterPro" id="IPR011051">
    <property type="entry name" value="RmlC_Cupin_sf"/>
</dbReference>
<dbReference type="Proteomes" id="UP000218554">
    <property type="component" value="Chromosome"/>
</dbReference>
<dbReference type="Gene3D" id="2.60.120.10">
    <property type="entry name" value="Jelly Rolls"/>
    <property type="match status" value="1"/>
</dbReference>
<dbReference type="AlphaFoldDB" id="A0AAD1BZ28"/>
<name>A0AAD1BZ28_METFU</name>
<organism evidence="2 3">
    <name type="scientific">Metapseudomonas furukawaii</name>
    <name type="common">Pseudomonas furukawaii</name>
    <dbReference type="NCBI Taxonomy" id="1149133"/>
    <lineage>
        <taxon>Bacteria</taxon>
        <taxon>Pseudomonadati</taxon>
        <taxon>Pseudomonadota</taxon>
        <taxon>Gammaproteobacteria</taxon>
        <taxon>Pseudomonadales</taxon>
        <taxon>Pseudomonadaceae</taxon>
        <taxon>Metapseudomonas</taxon>
    </lineage>
</organism>
<dbReference type="SUPFAM" id="SSF51182">
    <property type="entry name" value="RmlC-like cupins"/>
    <property type="match status" value="1"/>
</dbReference>
<dbReference type="InterPro" id="IPR014710">
    <property type="entry name" value="RmlC-like_jellyroll"/>
</dbReference>
<evidence type="ECO:0000313" key="3">
    <source>
        <dbReference type="Proteomes" id="UP000218554"/>
    </source>
</evidence>
<sequence>MGGYLPEVTAAPANPNKRTMPMAMLESLDTSPSFAADEVEASLPDSVTGYRSFRLGAFTLSRDEYFVRIQWPAKGQQRSHLIPADAFLRATMRDVAWGFFYGWVNFDDVIGTRNHYGKVDLYAGTFNGVLREAGVDYTERFETPKIMATFKAILRDWTNAGFDPFAAPEETGSAFGRKKGDNLEAIERFRVATRCMPGLPDDSPLRDDLPVNRQFADVPQDEPEIHAAEGFEGELHAFNLYKYLSRSDVTWNPSVSSVCKASLFCPTTEEFILPVFHGNDRVEWFLQLSDEIIWDVADKDDGSPRARITMRAGDICAMPADIRHQGYSTKRSMLLVWENATPNLPQRYESGELKPYPVEF</sequence>
<protein>
    <recommendedName>
        <fullName evidence="1">Hydroquinone 1,2-dioxygenase large subunit N-terminal domain-containing protein</fullName>
    </recommendedName>
</protein>
<dbReference type="InterPro" id="IPR040908">
    <property type="entry name" value="PnpCD_PnpD_N"/>
</dbReference>
<dbReference type="EMBL" id="AP014862">
    <property type="protein sequence ID" value="BAU74281.1"/>
    <property type="molecule type" value="Genomic_DNA"/>
</dbReference>
<feature type="domain" description="Hydroquinone 1,2-dioxygenase large subunit N-terminal" evidence="1">
    <location>
        <begin position="41"/>
        <end position="191"/>
    </location>
</feature>
<dbReference type="CDD" id="cd20492">
    <property type="entry name" value="cupin_HQDO_large_C"/>
    <property type="match status" value="1"/>
</dbReference>
<dbReference type="KEGG" id="pfuw:KF707C_25930"/>
<evidence type="ECO:0000313" key="2">
    <source>
        <dbReference type="EMBL" id="BAU74281.1"/>
    </source>
</evidence>
<evidence type="ECO:0000259" key="1">
    <source>
        <dbReference type="Pfam" id="PF18191"/>
    </source>
</evidence>
<reference evidence="2 3" key="2">
    <citation type="journal article" date="2017" name="Int. J. Syst. Evol. Microbiol.">
        <title>Pseudomonas furukawaii sp. nov., a polychlorinated biphenyl-degrading bacterium isolated from biphenyl-contaminated soil in Japan.</title>
        <authorList>
            <person name="Kimura N."/>
            <person name="Watanabe T."/>
            <person name="Suenaga H."/>
            <person name="Fujihara H."/>
            <person name="Futagami T."/>
            <person name="Goto M."/>
            <person name="Hanada S."/>
            <person name="Hirose J."/>
        </authorList>
    </citation>
    <scope>NUCLEOTIDE SEQUENCE [LARGE SCALE GENOMIC DNA]</scope>
    <source>
        <strain evidence="3">DSM 10086 / NBRC 110670 / KF707</strain>
    </source>
</reference>
<keyword evidence="3" id="KW-1185">Reference proteome</keyword>
<reference evidence="3" key="1">
    <citation type="submission" date="2015-05" db="EMBL/GenBank/DDBJ databases">
        <title>Draft genome sequencing of a biphenyl-degrading bacterium, Pseudomonas balearica KF707 (=NBRC110670).</title>
        <authorList>
            <person name="Kimura N."/>
            <person name="Hirose J."/>
            <person name="Watanabe T."/>
            <person name="Suenaga H."/>
            <person name="Fujihara H."/>
            <person name="Noguchi M."/>
            <person name="Hashimoto M."/>
            <person name="Shimodaira J."/>
            <person name="Tsuchikane K."/>
            <person name="Hosoyama A."/>
            <person name="Yamazoe A."/>
            <person name="Fujita N."/>
            <person name="Furukawa K."/>
        </authorList>
    </citation>
    <scope>NUCLEOTIDE SEQUENCE [LARGE SCALE GENOMIC DNA]</scope>
    <source>
        <strain evidence="3">DSM 10086 / NBRC 110670 / KF707</strain>
    </source>
</reference>